<dbReference type="EMBL" id="CAUYUJ010021033">
    <property type="protein sequence ID" value="CAK0902174.1"/>
    <property type="molecule type" value="Genomic_DNA"/>
</dbReference>
<dbReference type="InterPro" id="IPR011009">
    <property type="entry name" value="Kinase-like_dom_sf"/>
</dbReference>
<sequence>MWYRSPDILLGGETLGVPLDMWSAGCVFAEMLLHAPLFPGSSEVEMLFLQFRLLDTPTSESWPGCSDLPYWSKNFPAFRARPTKLMGSSWWPPVLIGILSVTSLLGWCPRLLWGAPTTRVQAIDGQTLRGQPRAGQRFWVLFDRTEGLWHERLCLCEYGTGVIVATPDGDIYAEEFTDYEDLAVSGPQGGVPRRLRPRRRYHFDPGDLEEYSQLRVDAARQLARLLESGEYTAAPIPLPDAEDGAALATGGGPAPLDVGGGTPTPRSPMPKELDDAPRGTTWYLLTDGFGQRRHEQVTVGLNDRCVTDGRSGLLIRHGETVPVSAQLPPRAGDDDVRTLPVQYNPRGERTRSFQSARGAFAEETFDDFPVRGPRTTGWLMGAFHKGGQSPVARHRWWRQMLGATTADPGIDDHLFLSELFELGGQCDQLNLPNSAAFEAISRRYQLWEERYAEKLKQVTEGPGAAAGVAAERHLFLGVTSGSAALVSLSLAEYAAEKMEQESKILKERRKGREERNLAALASSGSGSGGGGGGGAGGAAAIEGQDKKKRPPKKQKAEEGCAQLLGNPIWDWSAMCSGRYVLGPPDFSGLVRFRLRVVLMGWSWAVYFVQSAMKNLLVTSVGASLRGFGVTACQFESSGVGKVGRVSERCRFRGELRKCARPRDVLEDIEVPFSFLARGSDHDFLETGAQTEFPEVPEWFAKDSPWCVIAARRWRRTEKILNLEAEAALWAARRISRDKRLGDHRHLILSDSMAWVCAATKGRGSPWFVLRRCRELYALAIASGCRFVYRWIPSEWNSADAPSRRCDPASEHHAKYFYVSNPGGSDCLASRSGPTPLSGTVEAVIGDGVPHPPGLRRLAAAVPFAYGLPGLWEAAHGGQAGHDAAADVVGRDTCSSVSPPRGRSHRQAARGSPPPGAGAGRERRGAPGAPGGLRSETAGAAGDAPVALDPDRERRARGSPAGGARLPSFCAGGGVGDPGDTGHYLTHLEMLLRWLMLRRAPTLDKDEWDVLLTSYIEHLCDSGATENAGGPPLGLGSAGRVAAGRAGPDEAAEPRELAIAIALDLCDCGLPSLGFFVMLVFETYMRPSEALALQRFQLVPPAGDGLPGTKGRWAVLTRALELGRPGKTGDFDLPRHQLLVPGLEEIFGRRGQRDPVFLFDYVT</sequence>
<evidence type="ECO:0000313" key="6">
    <source>
        <dbReference type="Proteomes" id="UP001189429"/>
    </source>
</evidence>
<keyword evidence="6" id="KW-1185">Reference proteome</keyword>
<comment type="caution">
    <text evidence="5">The sequence shown here is derived from an EMBL/GenBank/DDBJ whole genome shotgun (WGS) entry which is preliminary data.</text>
</comment>
<feature type="non-terminal residue" evidence="5">
    <location>
        <position position="1162"/>
    </location>
</feature>
<dbReference type="Gene3D" id="1.10.510.10">
    <property type="entry name" value="Transferase(Phosphotransferase) domain 1"/>
    <property type="match status" value="1"/>
</dbReference>
<dbReference type="InterPro" id="IPR050108">
    <property type="entry name" value="CDK"/>
</dbReference>
<keyword evidence="1" id="KW-0547">Nucleotide-binding</keyword>
<evidence type="ECO:0000256" key="1">
    <source>
        <dbReference type="ARBA" id="ARBA00022741"/>
    </source>
</evidence>
<accession>A0ABN9XQF3</accession>
<evidence type="ECO:0008006" key="7">
    <source>
        <dbReference type="Google" id="ProtNLM"/>
    </source>
</evidence>
<keyword evidence="2" id="KW-0067">ATP-binding</keyword>
<feature type="region of interest" description="Disordered" evidence="4">
    <location>
        <begin position="888"/>
        <end position="968"/>
    </location>
</feature>
<name>A0ABN9XQF3_9DINO</name>
<evidence type="ECO:0000256" key="3">
    <source>
        <dbReference type="SAM" id="Coils"/>
    </source>
</evidence>
<feature type="compositionally biased region" description="Gly residues" evidence="4">
    <location>
        <begin position="249"/>
        <end position="262"/>
    </location>
</feature>
<feature type="coiled-coil region" evidence="3">
    <location>
        <begin position="488"/>
        <end position="515"/>
    </location>
</feature>
<evidence type="ECO:0000313" key="5">
    <source>
        <dbReference type="EMBL" id="CAK0902174.1"/>
    </source>
</evidence>
<feature type="compositionally biased region" description="Gly residues" evidence="4">
    <location>
        <begin position="525"/>
        <end position="537"/>
    </location>
</feature>
<dbReference type="PANTHER" id="PTHR24056">
    <property type="entry name" value="CELL DIVISION PROTEIN KINASE"/>
    <property type="match status" value="1"/>
</dbReference>
<dbReference type="SUPFAM" id="SSF56112">
    <property type="entry name" value="Protein kinase-like (PK-like)"/>
    <property type="match status" value="1"/>
</dbReference>
<protein>
    <recommendedName>
        <fullName evidence="7">Protein kinase domain-containing protein</fullName>
    </recommendedName>
</protein>
<evidence type="ECO:0000256" key="2">
    <source>
        <dbReference type="ARBA" id="ARBA00022840"/>
    </source>
</evidence>
<proteinExistence type="predicted"/>
<gene>
    <name evidence="5" type="ORF">PCOR1329_LOCUS78867</name>
</gene>
<feature type="region of interest" description="Disordered" evidence="4">
    <location>
        <begin position="236"/>
        <end position="277"/>
    </location>
</feature>
<reference evidence="5" key="1">
    <citation type="submission" date="2023-10" db="EMBL/GenBank/DDBJ databases">
        <authorList>
            <person name="Chen Y."/>
            <person name="Shah S."/>
            <person name="Dougan E. K."/>
            <person name="Thang M."/>
            <person name="Chan C."/>
        </authorList>
    </citation>
    <scope>NUCLEOTIDE SEQUENCE [LARGE SCALE GENOMIC DNA]</scope>
</reference>
<feature type="region of interest" description="Disordered" evidence="4">
    <location>
        <begin position="520"/>
        <end position="557"/>
    </location>
</feature>
<organism evidence="5 6">
    <name type="scientific">Prorocentrum cordatum</name>
    <dbReference type="NCBI Taxonomy" id="2364126"/>
    <lineage>
        <taxon>Eukaryota</taxon>
        <taxon>Sar</taxon>
        <taxon>Alveolata</taxon>
        <taxon>Dinophyceae</taxon>
        <taxon>Prorocentrales</taxon>
        <taxon>Prorocentraceae</taxon>
        <taxon>Prorocentrum</taxon>
    </lineage>
</organism>
<dbReference type="Proteomes" id="UP001189429">
    <property type="component" value="Unassembled WGS sequence"/>
</dbReference>
<keyword evidence="3" id="KW-0175">Coiled coil</keyword>
<evidence type="ECO:0000256" key="4">
    <source>
        <dbReference type="SAM" id="MobiDB-lite"/>
    </source>
</evidence>